<gene>
    <name evidence="6" type="ORF">KCU98_g7519</name>
</gene>
<dbReference type="InterPro" id="IPR013780">
    <property type="entry name" value="Glyco_hydro_b"/>
</dbReference>
<name>A0A9P8FSU6_AURME</name>
<organism evidence="6 7">
    <name type="scientific">Aureobasidium melanogenum</name>
    <name type="common">Aureobasidium pullulans var. melanogenum</name>
    <dbReference type="NCBI Taxonomy" id="46634"/>
    <lineage>
        <taxon>Eukaryota</taxon>
        <taxon>Fungi</taxon>
        <taxon>Dikarya</taxon>
        <taxon>Ascomycota</taxon>
        <taxon>Pezizomycotina</taxon>
        <taxon>Dothideomycetes</taxon>
        <taxon>Dothideomycetidae</taxon>
        <taxon>Dothideales</taxon>
        <taxon>Saccotheciaceae</taxon>
        <taxon>Aureobasidium</taxon>
    </lineage>
</organism>
<dbReference type="GO" id="GO:0004575">
    <property type="term" value="F:sucrose alpha-glucosidase activity"/>
    <property type="evidence" value="ECO:0007669"/>
    <property type="project" value="TreeGrafter"/>
</dbReference>
<feature type="domain" description="Glycosyl hydrolase family 13 catalytic" evidence="5">
    <location>
        <begin position="16"/>
        <end position="448"/>
    </location>
</feature>
<comment type="caution">
    <text evidence="6">The sequence shown here is derived from an EMBL/GenBank/DDBJ whole genome shotgun (WGS) entry which is preliminary data.</text>
</comment>
<dbReference type="PANTHER" id="PTHR10357:SF179">
    <property type="entry name" value="NEUTRAL AND BASIC AMINO ACID TRANSPORT PROTEIN RBAT"/>
    <property type="match status" value="1"/>
</dbReference>
<evidence type="ECO:0000313" key="7">
    <source>
        <dbReference type="Proteomes" id="UP000729357"/>
    </source>
</evidence>
<keyword evidence="4" id="KW-0462">Maltose metabolism</keyword>
<dbReference type="Gene3D" id="3.90.400.10">
    <property type="entry name" value="Oligo-1,6-glucosidase, Domain 2"/>
    <property type="match status" value="1"/>
</dbReference>
<proteinExistence type="inferred from homology"/>
<dbReference type="GO" id="GO:0033934">
    <property type="term" value="F:glucan 1,4-alpha-maltotriohydrolase activity"/>
    <property type="evidence" value="ECO:0007669"/>
    <property type="project" value="TreeGrafter"/>
</dbReference>
<evidence type="ECO:0000256" key="3">
    <source>
        <dbReference type="ARBA" id="ARBA00023295"/>
    </source>
</evidence>
<dbReference type="FunFam" id="3.90.400.10:FF:000004">
    <property type="entry name" value="Oligo-1,6-glucosidase"/>
    <property type="match status" value="1"/>
</dbReference>
<accession>A0A9P8FSU6</accession>
<dbReference type="GO" id="GO:0004556">
    <property type="term" value="F:alpha-amylase activity"/>
    <property type="evidence" value="ECO:0007669"/>
    <property type="project" value="TreeGrafter"/>
</dbReference>
<evidence type="ECO:0000256" key="2">
    <source>
        <dbReference type="ARBA" id="ARBA00022801"/>
    </source>
</evidence>
<dbReference type="FunFam" id="3.20.20.80:FF:000087">
    <property type="entry name" value="Oligo-1,6-glucosidase IMA1"/>
    <property type="match status" value="1"/>
</dbReference>
<evidence type="ECO:0000259" key="5">
    <source>
        <dbReference type="SMART" id="SM00642"/>
    </source>
</evidence>
<evidence type="ECO:0000313" key="6">
    <source>
        <dbReference type="EMBL" id="KAG9981364.1"/>
    </source>
</evidence>
<dbReference type="FunFam" id="2.60.40.1180:FF:000007">
    <property type="entry name" value="Sucrose isomerase"/>
    <property type="match status" value="1"/>
</dbReference>
<protein>
    <submittedName>
        <fullName evidence="6">Alpha-glucosidase</fullName>
    </submittedName>
</protein>
<dbReference type="SUPFAM" id="SSF51011">
    <property type="entry name" value="Glycosyl hydrolase domain"/>
    <property type="match status" value="1"/>
</dbReference>
<dbReference type="Proteomes" id="UP000729357">
    <property type="component" value="Unassembled WGS sequence"/>
</dbReference>
<feature type="non-terminal residue" evidence="6">
    <location>
        <position position="610"/>
    </location>
</feature>
<dbReference type="SUPFAM" id="SSF51445">
    <property type="entry name" value="(Trans)glycosidases"/>
    <property type="match status" value="1"/>
</dbReference>
<dbReference type="InterPro" id="IPR045857">
    <property type="entry name" value="O16G_dom_2"/>
</dbReference>
<dbReference type="EMBL" id="JAHFXS010000862">
    <property type="protein sequence ID" value="KAG9981364.1"/>
    <property type="molecule type" value="Genomic_DNA"/>
</dbReference>
<dbReference type="InterPro" id="IPR017853">
    <property type="entry name" value="GH"/>
</dbReference>
<dbReference type="CDD" id="cd11333">
    <property type="entry name" value="AmyAc_SI_OligoGlu_DGase"/>
    <property type="match status" value="1"/>
</dbReference>
<dbReference type="Pfam" id="PF00128">
    <property type="entry name" value="Alpha-amylase"/>
    <property type="match status" value="1"/>
</dbReference>
<reference evidence="6" key="2">
    <citation type="submission" date="2021-08" db="EMBL/GenBank/DDBJ databases">
        <authorList>
            <person name="Gostincar C."/>
            <person name="Sun X."/>
            <person name="Song Z."/>
            <person name="Gunde-Cimerman N."/>
        </authorList>
    </citation>
    <scope>NUCLEOTIDE SEQUENCE</scope>
    <source>
        <strain evidence="6">EXF-9298</strain>
    </source>
</reference>
<dbReference type="PANTHER" id="PTHR10357">
    <property type="entry name" value="ALPHA-AMYLASE FAMILY MEMBER"/>
    <property type="match status" value="1"/>
</dbReference>
<comment type="similarity">
    <text evidence="1">Belongs to the glycosyl hydrolase 13 family.</text>
</comment>
<dbReference type="Gene3D" id="2.60.40.1180">
    <property type="entry name" value="Golgi alpha-mannosidase II"/>
    <property type="match status" value="1"/>
</dbReference>
<dbReference type="GO" id="GO:0000025">
    <property type="term" value="P:maltose catabolic process"/>
    <property type="evidence" value="ECO:0007669"/>
    <property type="project" value="TreeGrafter"/>
</dbReference>
<dbReference type="Gene3D" id="3.20.20.80">
    <property type="entry name" value="Glycosidases"/>
    <property type="match status" value="2"/>
</dbReference>
<evidence type="ECO:0000256" key="4">
    <source>
        <dbReference type="ARBA" id="ARBA00026248"/>
    </source>
</evidence>
<sequence length="610" mass="69656">MSNVPRPWWKDATVYQIYPASFNDSNNDGIGDIPGIVQKLDYIQSLGVEVIWVCPMQVASTRSLPAPVAKPDPRYDSPQVDMGYDISNYEAVYPPYGTVQDMELLIKETHRRNMKIILDLVINHTSDQHAWFQESRSSRDNPKRNWYIWRSAVYDSNGNRRPPNNWRSLFGGSVWQWDEHTQEYYLHLFCTEQPDINWENEETRQAIYKSAMISWLDRGVDGFRIDTVNMYSKPMDFPDAPIQDPKTPWQDASLLFCNGPNMDKYLDEMNAILVRYNAMSVGECPATPDQARVLAYVSAEAAKLNMVFQFDSVDVGQSKPSKYDTAPFNYTLADVKAAICRTQSLLDGTDAWTTSFIENHDQARSISRFGNDSPLWRSRSGKMLAVLFASLSGTLFVYQGQEIGMINMPKDWPIEEYKDVDSINFYSEMVQRHPGNEVAHARARAGLQHLSRDHARTPMQWSSQFNAGFTGQDIEPWTRVNTSAQEGINVEEEHKDPSSVLNFWRRILKARKAHAEVLVHGNFQLVDENNEQVFSFVKTSSDCKTKALVVCNFYDSESRLPTINGVDTAAAKLVLDNVSDQQKNDTPMEAEAGYASQYLQPWEARIYLLA</sequence>
<dbReference type="GO" id="GO:0005987">
    <property type="term" value="P:sucrose catabolic process"/>
    <property type="evidence" value="ECO:0007669"/>
    <property type="project" value="TreeGrafter"/>
</dbReference>
<evidence type="ECO:0000256" key="1">
    <source>
        <dbReference type="ARBA" id="ARBA00008061"/>
    </source>
</evidence>
<dbReference type="InterPro" id="IPR006047">
    <property type="entry name" value="GH13_cat_dom"/>
</dbReference>
<keyword evidence="7" id="KW-1185">Reference proteome</keyword>
<keyword evidence="3" id="KW-0326">Glycosidase</keyword>
<dbReference type="AlphaFoldDB" id="A0A9P8FSU6"/>
<reference evidence="6" key="1">
    <citation type="journal article" date="2021" name="J Fungi (Basel)">
        <title>Virulence traits and population genomics of the black yeast Aureobasidium melanogenum.</title>
        <authorList>
            <person name="Cernosa A."/>
            <person name="Sun X."/>
            <person name="Gostincar C."/>
            <person name="Fang C."/>
            <person name="Gunde-Cimerman N."/>
            <person name="Song Z."/>
        </authorList>
    </citation>
    <scope>NUCLEOTIDE SEQUENCE</scope>
    <source>
        <strain evidence="6">EXF-9298</strain>
    </source>
</reference>
<dbReference type="GO" id="GO:0004574">
    <property type="term" value="F:oligo-1,6-glucosidase activity"/>
    <property type="evidence" value="ECO:0007669"/>
    <property type="project" value="TreeGrafter"/>
</dbReference>
<keyword evidence="2" id="KW-0378">Hydrolase</keyword>
<dbReference type="SMART" id="SM00642">
    <property type="entry name" value="Aamy"/>
    <property type="match status" value="1"/>
</dbReference>